<keyword evidence="1" id="KW-0812">Transmembrane</keyword>
<reference evidence="2 3" key="1">
    <citation type="submission" date="2015-12" db="EMBL/GenBank/DDBJ databases">
        <title>Draft genome of the nematode, Onchocerca flexuosa.</title>
        <authorList>
            <person name="Mitreva M."/>
        </authorList>
    </citation>
    <scope>NUCLEOTIDE SEQUENCE [LARGE SCALE GENOMIC DNA]</scope>
    <source>
        <strain evidence="2">Red Deer</strain>
    </source>
</reference>
<protein>
    <submittedName>
        <fullName evidence="2">Uncharacterized protein</fullName>
    </submittedName>
</protein>
<sequence>MTGNLDQIVLRLLLETPVDLDDIRIVYTKFALYNDLRDLLTFDCISLTFITVRCTKCGCSYQKMKSIESNKSQNRFHIEDIRVLNAISVQLYLSLITVVYSVLQGLVFQKPVNVVHLIVRSIAVLFAIIGVTQLRLFWFLYTGWRYKSLYLLRMHFILSLFCIIAIFVLCVIIGLMDLYAIGPFQYTSIRNYFQSHVLVALCSLVPFIIGFNASWRFYCETKNEMCKPVLGYSFLKCIADYQRYQKKL</sequence>
<evidence type="ECO:0000313" key="2">
    <source>
        <dbReference type="EMBL" id="OZC07602.1"/>
    </source>
</evidence>
<keyword evidence="3" id="KW-1185">Reference proteome</keyword>
<accession>A0A238BQS6</accession>
<dbReference type="EMBL" id="KZ270027">
    <property type="protein sequence ID" value="OZC07602.1"/>
    <property type="molecule type" value="Genomic_DNA"/>
</dbReference>
<feature type="transmembrane region" description="Helical" evidence="1">
    <location>
        <begin position="83"/>
        <end position="103"/>
    </location>
</feature>
<dbReference type="AlphaFoldDB" id="A0A238BQS6"/>
<keyword evidence="1" id="KW-1133">Transmembrane helix</keyword>
<evidence type="ECO:0000256" key="1">
    <source>
        <dbReference type="SAM" id="Phobius"/>
    </source>
</evidence>
<keyword evidence="1" id="KW-0472">Membrane</keyword>
<dbReference type="OrthoDB" id="5817993at2759"/>
<feature type="transmembrane region" description="Helical" evidence="1">
    <location>
        <begin position="123"/>
        <end position="144"/>
    </location>
</feature>
<organism evidence="2 3">
    <name type="scientific">Onchocerca flexuosa</name>
    <dbReference type="NCBI Taxonomy" id="387005"/>
    <lineage>
        <taxon>Eukaryota</taxon>
        <taxon>Metazoa</taxon>
        <taxon>Ecdysozoa</taxon>
        <taxon>Nematoda</taxon>
        <taxon>Chromadorea</taxon>
        <taxon>Rhabditida</taxon>
        <taxon>Spirurina</taxon>
        <taxon>Spiruromorpha</taxon>
        <taxon>Filarioidea</taxon>
        <taxon>Onchocercidae</taxon>
        <taxon>Onchocerca</taxon>
    </lineage>
</organism>
<feature type="transmembrane region" description="Helical" evidence="1">
    <location>
        <begin position="156"/>
        <end position="181"/>
    </location>
</feature>
<gene>
    <name evidence="2" type="ORF">X798_05397</name>
</gene>
<proteinExistence type="predicted"/>
<evidence type="ECO:0000313" key="3">
    <source>
        <dbReference type="Proteomes" id="UP000242913"/>
    </source>
</evidence>
<name>A0A238BQS6_9BILA</name>
<dbReference type="Proteomes" id="UP000242913">
    <property type="component" value="Unassembled WGS sequence"/>
</dbReference>
<feature type="transmembrane region" description="Helical" evidence="1">
    <location>
        <begin position="193"/>
        <end position="215"/>
    </location>
</feature>